<feature type="region of interest" description="Disordered" evidence="1">
    <location>
        <begin position="391"/>
        <end position="423"/>
    </location>
</feature>
<dbReference type="GO" id="GO:0016539">
    <property type="term" value="P:intein-mediated protein splicing"/>
    <property type="evidence" value="ECO:0007669"/>
    <property type="project" value="InterPro"/>
</dbReference>
<reference evidence="3 4" key="1">
    <citation type="submission" date="2020-11" db="EMBL/GenBank/DDBJ databases">
        <title>Description of Pontivivens ytuae sp. nov. isolated from deep sea sediment of Mariana Trench.</title>
        <authorList>
            <person name="Wang Z."/>
            <person name="Sun Q.-L."/>
            <person name="Xu X.-D."/>
            <person name="Tang Y.-Z."/>
            <person name="Zhang J."/>
        </authorList>
    </citation>
    <scope>NUCLEOTIDE SEQUENCE [LARGE SCALE GENOMIC DNA]</scope>
    <source>
        <strain evidence="3 4">MT2928</strain>
    </source>
</reference>
<name>A0A7S9QEL2_9RHOB</name>
<organism evidence="3 4">
    <name type="scientific">Pontivivens ytuae</name>
    <dbReference type="NCBI Taxonomy" id="2789856"/>
    <lineage>
        <taxon>Bacteria</taxon>
        <taxon>Pseudomonadati</taxon>
        <taxon>Pseudomonadota</taxon>
        <taxon>Alphaproteobacteria</taxon>
        <taxon>Rhodobacterales</taxon>
        <taxon>Paracoccaceae</taxon>
        <taxon>Pontivivens</taxon>
    </lineage>
</organism>
<dbReference type="InterPro" id="IPR011658">
    <property type="entry name" value="PA14_dom"/>
</dbReference>
<dbReference type="RefSeq" id="WP_196104510.1">
    <property type="nucleotide sequence ID" value="NZ_CP064942.1"/>
</dbReference>
<evidence type="ECO:0000313" key="4">
    <source>
        <dbReference type="Proteomes" id="UP000594800"/>
    </source>
</evidence>
<dbReference type="InterPro" id="IPR037524">
    <property type="entry name" value="PA14/GLEYA"/>
</dbReference>
<dbReference type="SMART" id="SM00758">
    <property type="entry name" value="PA14"/>
    <property type="match status" value="2"/>
</dbReference>
<dbReference type="PROSITE" id="PS00330">
    <property type="entry name" value="HEMOLYSIN_CALCIUM"/>
    <property type="match status" value="1"/>
</dbReference>
<protein>
    <submittedName>
        <fullName evidence="3">Hint domain-containing protein</fullName>
    </submittedName>
</protein>
<evidence type="ECO:0000313" key="3">
    <source>
        <dbReference type="EMBL" id="QPH55311.1"/>
    </source>
</evidence>
<evidence type="ECO:0000256" key="1">
    <source>
        <dbReference type="SAM" id="MobiDB-lite"/>
    </source>
</evidence>
<dbReference type="Gene3D" id="2.150.10.10">
    <property type="entry name" value="Serralysin-like metalloprotease, C-terminal"/>
    <property type="match status" value="1"/>
</dbReference>
<gene>
    <name evidence="3" type="ORF">I0K15_06110</name>
</gene>
<dbReference type="EMBL" id="CP064942">
    <property type="protein sequence ID" value="QPH55311.1"/>
    <property type="molecule type" value="Genomic_DNA"/>
</dbReference>
<dbReference type="SUPFAM" id="SSF51294">
    <property type="entry name" value="Hedgehog/intein (Hint) domain"/>
    <property type="match status" value="1"/>
</dbReference>
<dbReference type="KEGG" id="poz:I0K15_06110"/>
<feature type="region of interest" description="Disordered" evidence="1">
    <location>
        <begin position="1"/>
        <end position="47"/>
    </location>
</feature>
<sequence>MATIDGGVGQDSLTGTDAADSISGGTGSDTLDGAGGNDTLRGDAGGPGDGPPGFLFFEFFNFAFNPDTVDDIPTSGADAFGFVDDFDVDALAALYDSEGNSNQFGIRYKGTIEIGAGDAGTYTFSTASDDGSKVFIDGVEVVDNDGLHGVRTRSGTIDLTEGTHDIEILFFENSGGESLVVNVSGPGTSGTQDLFASGLVGDPDDNTEVTPGNDVLIGGDGDDQLFGEEGDDSLAGDDGAAGTGLNFEFYNVGSDIDSVNDIPETGADATGFVSEIDIVGLATANGTVFANGSNPEQFGIRYSGEITITTGGTYTFELTSDDGAVIYIDGVPVVSDDSLHAPRTVSDTTTLTPGSYTITIEYFERTGLNVLGVAVSGPDTGGSLVELTDSGLVTSTNPSPAEGDDTLDGGAGSDTLTGGAGADRFEATSFGGGAGVEDVVTDFQPRVSGGDIVDFINLEPFFDRFSDLEDAATQSGADLLVTLPDGAVIRLQDVTISDLETANTGVPPCFATGTPITTVIGPRRIEEIAVGDLVVTQDHGPQPVRWIGRRHLTGAELRAAPAFRPIRIRRGALGPGRPARDIVVSPQHRLLVRRAEPLADGVEILVPAVHLVNGSSIRQIDVEEVTYHHLLFDRHEIVFSDGLASESFHPGAQTLGSMDHAARLELLALFPELLHKGYGTTARPERRGREARHLVSTRCTSAALRYMG</sequence>
<dbReference type="Pfam" id="PF07691">
    <property type="entry name" value="PA14"/>
    <property type="match status" value="2"/>
</dbReference>
<dbReference type="SUPFAM" id="SSF56988">
    <property type="entry name" value="Anthrax protective antigen"/>
    <property type="match status" value="2"/>
</dbReference>
<dbReference type="Proteomes" id="UP000594800">
    <property type="component" value="Chromosome"/>
</dbReference>
<dbReference type="InterPro" id="IPR001343">
    <property type="entry name" value="Hemolysn_Ca-bd"/>
</dbReference>
<proteinExistence type="predicted"/>
<dbReference type="Gene3D" id="3.90.182.10">
    <property type="entry name" value="Toxin - Anthrax Protective Antigen,domain 1"/>
    <property type="match status" value="2"/>
</dbReference>
<keyword evidence="4" id="KW-1185">Reference proteome</keyword>
<dbReference type="InterPro" id="IPR006141">
    <property type="entry name" value="Intein_N"/>
</dbReference>
<feature type="domain" description="PA14" evidence="2">
    <location>
        <begin position="49"/>
        <end position="199"/>
    </location>
</feature>
<dbReference type="Gene3D" id="2.170.16.10">
    <property type="entry name" value="Hedgehog/Intein (Hint) domain"/>
    <property type="match status" value="1"/>
</dbReference>
<dbReference type="InterPro" id="IPR018511">
    <property type="entry name" value="Hemolysin-typ_Ca-bd_CS"/>
</dbReference>
<dbReference type="Pfam" id="PF00353">
    <property type="entry name" value="HemolysinCabind"/>
    <property type="match status" value="3"/>
</dbReference>
<evidence type="ECO:0000259" key="2">
    <source>
        <dbReference type="PROSITE" id="PS51820"/>
    </source>
</evidence>
<dbReference type="AlphaFoldDB" id="A0A7S9QEL2"/>
<dbReference type="InterPro" id="IPR036844">
    <property type="entry name" value="Hint_dom_sf"/>
</dbReference>
<accession>A0A7S9QEL2</accession>
<dbReference type="PROSITE" id="PS51820">
    <property type="entry name" value="PA14"/>
    <property type="match status" value="2"/>
</dbReference>
<dbReference type="InterPro" id="IPR028992">
    <property type="entry name" value="Hedgehog/Intein_dom"/>
</dbReference>
<dbReference type="Pfam" id="PF13403">
    <property type="entry name" value="Hint_2"/>
    <property type="match status" value="1"/>
</dbReference>
<dbReference type="PROSITE" id="PS50817">
    <property type="entry name" value="INTEIN_N_TER"/>
    <property type="match status" value="1"/>
</dbReference>
<dbReference type="PRINTS" id="PR00313">
    <property type="entry name" value="CABNDNGRPT"/>
</dbReference>
<dbReference type="InterPro" id="IPR011049">
    <property type="entry name" value="Serralysin-like_metalloprot_C"/>
</dbReference>
<feature type="domain" description="PA14" evidence="2">
    <location>
        <begin position="240"/>
        <end position="389"/>
    </location>
</feature>
<dbReference type="GO" id="GO:0005509">
    <property type="term" value="F:calcium ion binding"/>
    <property type="evidence" value="ECO:0007669"/>
    <property type="project" value="InterPro"/>
</dbReference>
<dbReference type="SUPFAM" id="SSF51120">
    <property type="entry name" value="beta-Roll"/>
    <property type="match status" value="2"/>
</dbReference>